<dbReference type="OrthoDB" id="63519at2"/>
<reference evidence="2 3" key="1">
    <citation type="submission" date="2018-08" db="EMBL/GenBank/DDBJ databases">
        <title>Sequencing the genomes of 1000 actinobacteria strains.</title>
        <authorList>
            <person name="Klenk H.-P."/>
        </authorList>
    </citation>
    <scope>NUCLEOTIDE SEQUENCE [LARGE SCALE GENOMIC DNA]</scope>
    <source>
        <strain evidence="2 3">DSM 43927</strain>
    </source>
</reference>
<comment type="caution">
    <text evidence="2">The sequence shown here is derived from an EMBL/GenBank/DDBJ whole genome shotgun (WGS) entry which is preliminary data.</text>
</comment>
<gene>
    <name evidence="2" type="ORF">DFJ69_5721</name>
</gene>
<accession>A0A3D9SW73</accession>
<dbReference type="RefSeq" id="WP_116025373.1">
    <property type="nucleotide sequence ID" value="NZ_QTTT01000001.1"/>
</dbReference>
<keyword evidence="3" id="KW-1185">Reference proteome</keyword>
<dbReference type="Proteomes" id="UP000256661">
    <property type="component" value="Unassembled WGS sequence"/>
</dbReference>
<proteinExistence type="predicted"/>
<evidence type="ECO:0000313" key="3">
    <source>
        <dbReference type="Proteomes" id="UP000256661"/>
    </source>
</evidence>
<dbReference type="InterPro" id="IPR029058">
    <property type="entry name" value="AB_hydrolase_fold"/>
</dbReference>
<sequence>MPKVTSRDGTPIAYERWGEGPPLIYVGGAFNDRSAATPLAERLSSRFAVYSYDRRGRGDSGDTQPYAVDREIEDLRAVIDEAGGSAYAYGMSSGAALVLEAAARGVPITRLALYEPPYNPAGDGERMRLTKEYATRLTTILADRRDADAAELFLRVVEIPEEVLAEIQGSPAWAGLVALAPTLAYDSAVMRDAEGGCLPTEEVAAVEAPTLVLSGGAGPAWFAQVADQVAGAVRNGRHRVLEGQTHDVDPAVLAPALEEFLTG</sequence>
<dbReference type="AlphaFoldDB" id="A0A3D9SW73"/>
<dbReference type="EMBL" id="QTTT01000001">
    <property type="protein sequence ID" value="REF00193.1"/>
    <property type="molecule type" value="Genomic_DNA"/>
</dbReference>
<dbReference type="GO" id="GO:0003824">
    <property type="term" value="F:catalytic activity"/>
    <property type="evidence" value="ECO:0007669"/>
    <property type="project" value="UniProtKB-ARBA"/>
</dbReference>
<evidence type="ECO:0000259" key="1">
    <source>
        <dbReference type="Pfam" id="PF12697"/>
    </source>
</evidence>
<evidence type="ECO:0000313" key="2">
    <source>
        <dbReference type="EMBL" id="REF00193.1"/>
    </source>
</evidence>
<dbReference type="SUPFAM" id="SSF53474">
    <property type="entry name" value="alpha/beta-Hydrolases"/>
    <property type="match status" value="1"/>
</dbReference>
<organism evidence="2 3">
    <name type="scientific">Thermomonospora umbrina</name>
    <dbReference type="NCBI Taxonomy" id="111806"/>
    <lineage>
        <taxon>Bacteria</taxon>
        <taxon>Bacillati</taxon>
        <taxon>Actinomycetota</taxon>
        <taxon>Actinomycetes</taxon>
        <taxon>Streptosporangiales</taxon>
        <taxon>Thermomonosporaceae</taxon>
        <taxon>Thermomonospora</taxon>
    </lineage>
</organism>
<name>A0A3D9SW73_9ACTN</name>
<dbReference type="Gene3D" id="3.40.50.1820">
    <property type="entry name" value="alpha/beta hydrolase"/>
    <property type="match status" value="1"/>
</dbReference>
<dbReference type="Pfam" id="PF12697">
    <property type="entry name" value="Abhydrolase_6"/>
    <property type="match status" value="1"/>
</dbReference>
<feature type="domain" description="AB hydrolase-1" evidence="1">
    <location>
        <begin position="34"/>
        <end position="247"/>
    </location>
</feature>
<protein>
    <submittedName>
        <fullName evidence="2">Pimeloyl-ACP methyl ester carboxylesterase</fullName>
    </submittedName>
</protein>
<dbReference type="InterPro" id="IPR000073">
    <property type="entry name" value="AB_hydrolase_1"/>
</dbReference>